<evidence type="ECO:0000313" key="1">
    <source>
        <dbReference type="EMBL" id="CAI6365818.1"/>
    </source>
</evidence>
<reference evidence="1 2" key="1">
    <citation type="submission" date="2023-01" db="EMBL/GenBank/DDBJ databases">
        <authorList>
            <person name="Whitehead M."/>
        </authorList>
    </citation>
    <scope>NUCLEOTIDE SEQUENCE [LARGE SCALE GENOMIC DNA]</scope>
</reference>
<sequence length="97" mass="10305">MAANNYFGFTHGGTQYATATGYQPPPQAGYAVPPATYTTPRAAATAYDVYSVPNKSAPGGARKPVETRACQRALPQRIPAPARSTLNTECCLLSHQF</sequence>
<accession>A0AAV0XCY2</accession>
<dbReference type="Proteomes" id="UP001160148">
    <property type="component" value="Unassembled WGS sequence"/>
</dbReference>
<dbReference type="EMBL" id="CARXXK010000004">
    <property type="protein sequence ID" value="CAI6365818.1"/>
    <property type="molecule type" value="Genomic_DNA"/>
</dbReference>
<protein>
    <submittedName>
        <fullName evidence="1">Uncharacterized protein</fullName>
    </submittedName>
</protein>
<name>A0AAV0XCY2_9HEMI</name>
<comment type="caution">
    <text evidence="1">The sequence shown here is derived from an EMBL/GenBank/DDBJ whole genome shotgun (WGS) entry which is preliminary data.</text>
</comment>
<proteinExistence type="predicted"/>
<keyword evidence="2" id="KW-1185">Reference proteome</keyword>
<gene>
    <name evidence="1" type="ORF">MEUPH1_LOCUS20486</name>
</gene>
<evidence type="ECO:0000313" key="2">
    <source>
        <dbReference type="Proteomes" id="UP001160148"/>
    </source>
</evidence>
<organism evidence="1 2">
    <name type="scientific">Macrosiphum euphorbiae</name>
    <name type="common">potato aphid</name>
    <dbReference type="NCBI Taxonomy" id="13131"/>
    <lineage>
        <taxon>Eukaryota</taxon>
        <taxon>Metazoa</taxon>
        <taxon>Ecdysozoa</taxon>
        <taxon>Arthropoda</taxon>
        <taxon>Hexapoda</taxon>
        <taxon>Insecta</taxon>
        <taxon>Pterygota</taxon>
        <taxon>Neoptera</taxon>
        <taxon>Paraneoptera</taxon>
        <taxon>Hemiptera</taxon>
        <taxon>Sternorrhyncha</taxon>
        <taxon>Aphidomorpha</taxon>
        <taxon>Aphidoidea</taxon>
        <taxon>Aphididae</taxon>
        <taxon>Macrosiphini</taxon>
        <taxon>Macrosiphum</taxon>
    </lineage>
</organism>
<dbReference type="AlphaFoldDB" id="A0AAV0XCY2"/>